<evidence type="ECO:0000313" key="2">
    <source>
        <dbReference type="EMBL" id="TYB49718.1"/>
    </source>
</evidence>
<dbReference type="InterPro" id="IPR051781">
    <property type="entry name" value="Metallo-dep_Hydrolase"/>
</dbReference>
<dbReference type="STRING" id="1220554.GCA_001552135_06544"/>
<evidence type="ECO:0000259" key="1">
    <source>
        <dbReference type="Pfam" id="PF01979"/>
    </source>
</evidence>
<protein>
    <submittedName>
        <fullName evidence="2">Amidohydrolase family protein</fullName>
    </submittedName>
</protein>
<accession>A0A5D0NZX2</accession>
<proteinExistence type="predicted"/>
<gene>
    <name evidence="2" type="ORF">FXF69_11820</name>
</gene>
<dbReference type="AlphaFoldDB" id="A0A5D0NZX2"/>
<dbReference type="PANTHER" id="PTHR43135:SF3">
    <property type="entry name" value="ALPHA-D-RIBOSE 1-METHYLPHOSPHONATE 5-TRIPHOSPHATE DIPHOSPHATASE"/>
    <property type="match status" value="1"/>
</dbReference>
<sequence>MSERRPDGRIVLRDVRIFDGVRDRAEPGHVVVEGTKIKRVADRPEADVPAGATEIDGGGRTLIPGLSDAHAHVLLAGATQAELMLGGAGVGYLKGAAEAEAMLMRGFTTVRDMAGDTGDLKRMIDAGLLPGPRIYPSQAGLSQTGGHGDFGMVYDVPTVLGGTPARAERLGLMRIADGTAQVLAGVREQLRKGASQIKMMAGGGVASAYDHLDVLQYTPDELRAGVRAASDWGTYVAVHVYTGAGIRRAVEAGVRVIEHGHLAAEDDLRFMADRGVWLCTQPFAEDDHEYADPASAAKNREVCRGVERVFGWALKHGVRLAFGTDLMLDPAKSTVQSEMVARLAGLAGGPVAGLRMATSGNAELFRESGARDPYQIPTAADVAAYGDAPHLARLGVVAEGAWADLLLVDGDPTKDLTVLADPDANLKVIIKDGRIYKNTLA</sequence>
<comment type="caution">
    <text evidence="2">The sequence shown here is derived from an EMBL/GenBank/DDBJ whole genome shotgun (WGS) entry which is preliminary data.</text>
</comment>
<dbReference type="SUPFAM" id="SSF51338">
    <property type="entry name" value="Composite domain of metallo-dependent hydrolases"/>
    <property type="match status" value="2"/>
</dbReference>
<dbReference type="Gene3D" id="2.30.40.10">
    <property type="entry name" value="Urease, subunit C, domain 1"/>
    <property type="match status" value="1"/>
</dbReference>
<dbReference type="PANTHER" id="PTHR43135">
    <property type="entry name" value="ALPHA-D-RIBOSE 1-METHYLPHOSPHONATE 5-TRIPHOSPHATE DIPHOSPHATASE"/>
    <property type="match status" value="1"/>
</dbReference>
<dbReference type="InterPro" id="IPR057744">
    <property type="entry name" value="OTAase-like"/>
</dbReference>
<keyword evidence="2" id="KW-0378">Hydrolase</keyword>
<dbReference type="InterPro" id="IPR006680">
    <property type="entry name" value="Amidohydro-rel"/>
</dbReference>
<feature type="domain" description="Amidohydrolase-related" evidence="1">
    <location>
        <begin position="61"/>
        <end position="434"/>
    </location>
</feature>
<dbReference type="GO" id="GO:0016810">
    <property type="term" value="F:hydrolase activity, acting on carbon-nitrogen (but not peptide) bonds"/>
    <property type="evidence" value="ECO:0007669"/>
    <property type="project" value="InterPro"/>
</dbReference>
<dbReference type="SUPFAM" id="SSF51556">
    <property type="entry name" value="Metallo-dependent hydrolases"/>
    <property type="match status" value="1"/>
</dbReference>
<dbReference type="Pfam" id="PF01979">
    <property type="entry name" value="Amidohydro_1"/>
    <property type="match status" value="1"/>
</dbReference>
<keyword evidence="3" id="KW-1185">Reference proteome</keyword>
<dbReference type="Gene3D" id="3.20.20.140">
    <property type="entry name" value="Metal-dependent hydrolases"/>
    <property type="match status" value="1"/>
</dbReference>
<dbReference type="RefSeq" id="WP_067900471.1">
    <property type="nucleotide sequence ID" value="NZ_VSFG01000001.1"/>
</dbReference>
<dbReference type="Proteomes" id="UP000323380">
    <property type="component" value="Unassembled WGS sequence"/>
</dbReference>
<dbReference type="InterPro" id="IPR011059">
    <property type="entry name" value="Metal-dep_hydrolase_composite"/>
</dbReference>
<name>A0A5D0NZX2_9ACTN</name>
<dbReference type="EMBL" id="VSFG01000001">
    <property type="protein sequence ID" value="TYB49718.1"/>
    <property type="molecule type" value="Genomic_DNA"/>
</dbReference>
<dbReference type="InterPro" id="IPR032466">
    <property type="entry name" value="Metal_Hydrolase"/>
</dbReference>
<reference evidence="2 3" key="1">
    <citation type="submission" date="2019-08" db="EMBL/GenBank/DDBJ databases">
        <title>Actinomadura sp. nov. CYP1-5 isolated from mountain soil.</title>
        <authorList>
            <person name="Songsumanus A."/>
            <person name="Kuncharoen N."/>
            <person name="Kudo T."/>
            <person name="Yuki M."/>
            <person name="Igarashi Y."/>
            <person name="Tanasupawat S."/>
        </authorList>
    </citation>
    <scope>NUCLEOTIDE SEQUENCE [LARGE SCALE GENOMIC DNA]</scope>
    <source>
        <strain evidence="2 3">JCM 14158</strain>
    </source>
</reference>
<dbReference type="CDD" id="cd01299">
    <property type="entry name" value="Met_dep_hydrolase_A"/>
    <property type="match status" value="1"/>
</dbReference>
<evidence type="ECO:0000313" key="3">
    <source>
        <dbReference type="Proteomes" id="UP000323380"/>
    </source>
</evidence>
<organism evidence="2 3">
    <name type="scientific">Actinomadura chibensis</name>
    <dbReference type="NCBI Taxonomy" id="392828"/>
    <lineage>
        <taxon>Bacteria</taxon>
        <taxon>Bacillati</taxon>
        <taxon>Actinomycetota</taxon>
        <taxon>Actinomycetes</taxon>
        <taxon>Streptosporangiales</taxon>
        <taxon>Thermomonosporaceae</taxon>
        <taxon>Actinomadura</taxon>
    </lineage>
</organism>